<evidence type="ECO:0000259" key="4">
    <source>
        <dbReference type="Pfam" id="PF08450"/>
    </source>
</evidence>
<dbReference type="GO" id="GO:0019853">
    <property type="term" value="P:L-ascorbic acid biosynthetic process"/>
    <property type="evidence" value="ECO:0007669"/>
    <property type="project" value="TreeGrafter"/>
</dbReference>
<evidence type="ECO:0000256" key="1">
    <source>
        <dbReference type="ARBA" id="ARBA00008853"/>
    </source>
</evidence>
<protein>
    <submittedName>
        <fullName evidence="5">Calcium-binding protein</fullName>
    </submittedName>
</protein>
<proteinExistence type="inferred from homology"/>
<dbReference type="PANTHER" id="PTHR10907">
    <property type="entry name" value="REGUCALCIN"/>
    <property type="match status" value="1"/>
</dbReference>
<dbReference type="PRINTS" id="PR01790">
    <property type="entry name" value="SMP30FAMILY"/>
</dbReference>
<dbReference type="InterPro" id="IPR005511">
    <property type="entry name" value="SMP-30"/>
</dbReference>
<evidence type="ECO:0000313" key="6">
    <source>
        <dbReference type="Proteomes" id="UP000219182"/>
    </source>
</evidence>
<feature type="binding site" evidence="3">
    <location>
        <position position="15"/>
    </location>
    <ligand>
        <name>a divalent metal cation</name>
        <dbReference type="ChEBI" id="CHEBI:60240"/>
    </ligand>
</feature>
<comment type="similarity">
    <text evidence="1">Belongs to the SMP-30/CGR1 family.</text>
</comment>
<dbReference type="AlphaFoldDB" id="A0A2A6FEG1"/>
<dbReference type="Gene3D" id="2.120.10.30">
    <property type="entry name" value="TolB, C-terminal domain"/>
    <property type="match status" value="1"/>
</dbReference>
<sequence length="292" mass="32070">MKIEVVVDVKTTLGEGPLWDVEQQRLYWIDSFDGRVFRATADGSEIRSWDVPMKIGSMALRKDGSGAVVSLQRGFHLLDFATGDVTLIHDPEPDRPMNRLNDGKVDRRGRFFAGSMDTMEEGPSGGLYRLDPDFSVTRIDSGIICSNGPCWSPDDRTFYFADTWTGEIWAYDYDIATGAATNRRTFTRVDTSRGGAADGSTVDAEGFLWNALVYDGRLVRYAPDGSIDRIIDMPVKKITSVMFGGPKLDTLYVTSMAKPPLPRFPGDGVLRGSLFAITGLGVTGTPEPRFGG</sequence>
<keyword evidence="3" id="KW-0479">Metal-binding</keyword>
<gene>
    <name evidence="5" type="ORF">CN311_17530</name>
</gene>
<dbReference type="PANTHER" id="PTHR10907:SF47">
    <property type="entry name" value="REGUCALCIN"/>
    <property type="match status" value="1"/>
</dbReference>
<dbReference type="InterPro" id="IPR011042">
    <property type="entry name" value="6-blade_b-propeller_TolB-like"/>
</dbReference>
<dbReference type="GO" id="GO:0005509">
    <property type="term" value="F:calcium ion binding"/>
    <property type="evidence" value="ECO:0007669"/>
    <property type="project" value="TreeGrafter"/>
</dbReference>
<comment type="cofactor">
    <cofactor evidence="3">
        <name>Zn(2+)</name>
        <dbReference type="ChEBI" id="CHEBI:29105"/>
    </cofactor>
    <text evidence="3">Binds 1 divalent metal cation per subunit.</text>
</comment>
<feature type="active site" description="Proton donor/acceptor" evidence="2">
    <location>
        <position position="198"/>
    </location>
</feature>
<evidence type="ECO:0000256" key="3">
    <source>
        <dbReference type="PIRSR" id="PIRSR605511-2"/>
    </source>
</evidence>
<name>A0A2A6FEG1_9HYPH</name>
<evidence type="ECO:0000256" key="2">
    <source>
        <dbReference type="PIRSR" id="PIRSR605511-1"/>
    </source>
</evidence>
<dbReference type="InterPro" id="IPR013658">
    <property type="entry name" value="SGL"/>
</dbReference>
<evidence type="ECO:0000313" key="5">
    <source>
        <dbReference type="EMBL" id="PDQ19838.1"/>
    </source>
</evidence>
<organism evidence="5 6">
    <name type="scientific">Mesorhizobium sanjuanii</name>
    <dbReference type="NCBI Taxonomy" id="2037900"/>
    <lineage>
        <taxon>Bacteria</taxon>
        <taxon>Pseudomonadati</taxon>
        <taxon>Pseudomonadota</taxon>
        <taxon>Alphaproteobacteria</taxon>
        <taxon>Hyphomicrobiales</taxon>
        <taxon>Phyllobacteriaceae</taxon>
        <taxon>Mesorhizobium</taxon>
    </lineage>
</organism>
<feature type="domain" description="SMP-30/Gluconolactonase/LRE-like region" evidence="4">
    <location>
        <begin position="13"/>
        <end position="256"/>
    </location>
</feature>
<accession>A0A2A6FEG1</accession>
<feature type="binding site" evidence="3">
    <location>
        <position position="198"/>
    </location>
    <ligand>
        <name>a divalent metal cation</name>
        <dbReference type="ChEBI" id="CHEBI:60240"/>
    </ligand>
</feature>
<feature type="binding site" evidence="3">
    <location>
        <position position="147"/>
    </location>
    <ligand>
        <name>a divalent metal cation</name>
        <dbReference type="ChEBI" id="CHEBI:60240"/>
    </ligand>
</feature>
<dbReference type="GO" id="GO:0004341">
    <property type="term" value="F:gluconolactonase activity"/>
    <property type="evidence" value="ECO:0007669"/>
    <property type="project" value="TreeGrafter"/>
</dbReference>
<dbReference type="RefSeq" id="WP_097575001.1">
    <property type="nucleotide sequence ID" value="NZ_NWQG01000107.1"/>
</dbReference>
<feature type="binding site" evidence="3">
    <location>
        <position position="99"/>
    </location>
    <ligand>
        <name>substrate</name>
    </ligand>
</feature>
<keyword evidence="6" id="KW-1185">Reference proteome</keyword>
<keyword evidence="3" id="KW-0862">Zinc</keyword>
<feature type="binding site" evidence="3">
    <location>
        <position position="101"/>
    </location>
    <ligand>
        <name>substrate</name>
    </ligand>
</feature>
<dbReference type="EMBL" id="NWQG01000107">
    <property type="protein sequence ID" value="PDQ19838.1"/>
    <property type="molecule type" value="Genomic_DNA"/>
</dbReference>
<dbReference type="Proteomes" id="UP000219182">
    <property type="component" value="Unassembled WGS sequence"/>
</dbReference>
<reference evidence="5 6" key="1">
    <citation type="submission" date="2017-09" db="EMBL/GenBank/DDBJ databases">
        <title>Mesorhizobum sanjuanii sp. nov. isolated from nodules of Lotus tenuis in saline-alkaline lowlands of Flooding Pampa.</title>
        <authorList>
            <person name="Sannazzaro A.I."/>
            <person name="Torres Tejerizo G.A."/>
            <person name="Fontana F."/>
            <person name="Cumpa Velazquez L.M."/>
            <person name="Hansen L."/>
            <person name="Pistorio M."/>
            <person name="Estrella M.J."/>
        </authorList>
    </citation>
    <scope>NUCLEOTIDE SEQUENCE [LARGE SCALE GENOMIC DNA]</scope>
    <source>
        <strain evidence="5 6">BSA136</strain>
    </source>
</reference>
<comment type="caution">
    <text evidence="5">The sequence shown here is derived from an EMBL/GenBank/DDBJ whole genome shotgun (WGS) entry which is preliminary data.</text>
</comment>
<dbReference type="Pfam" id="PF08450">
    <property type="entry name" value="SGL"/>
    <property type="match status" value="1"/>
</dbReference>
<dbReference type="SUPFAM" id="SSF63829">
    <property type="entry name" value="Calcium-dependent phosphotriesterase"/>
    <property type="match status" value="1"/>
</dbReference>